<evidence type="ECO:0000313" key="1">
    <source>
        <dbReference type="EMBL" id="MBF7955841.1"/>
    </source>
</evidence>
<organism evidence="1 2">
    <name type="scientific">Rahnella victoriana</name>
    <dbReference type="NCBI Taxonomy" id="1510570"/>
    <lineage>
        <taxon>Bacteria</taxon>
        <taxon>Pseudomonadati</taxon>
        <taxon>Pseudomonadota</taxon>
        <taxon>Gammaproteobacteria</taxon>
        <taxon>Enterobacterales</taxon>
        <taxon>Yersiniaceae</taxon>
        <taxon>Rahnella</taxon>
    </lineage>
</organism>
<comment type="caution">
    <text evidence="1">The sequence shown here is derived from an EMBL/GenBank/DDBJ whole genome shotgun (WGS) entry which is preliminary data.</text>
</comment>
<sequence length="75" mass="8374">MNVFSEAAASVKPLFMKRLGSFMKGCETIGNRFHTRMCSSDADFNKNLQRRFIFVTPIATPLSASPKSSQNSRNV</sequence>
<dbReference type="EMBL" id="JADOBH010000002">
    <property type="protein sequence ID" value="MBF7955841.1"/>
    <property type="molecule type" value="Genomic_DNA"/>
</dbReference>
<protein>
    <submittedName>
        <fullName evidence="1">Uncharacterized protein</fullName>
    </submittedName>
</protein>
<accession>A0ABS0DPM6</accession>
<reference evidence="1 2" key="1">
    <citation type="submission" date="2020-11" db="EMBL/GenBank/DDBJ databases">
        <title>Taxonomic investigation of Rahnella spp.</title>
        <authorList>
            <person name="Lee S.D."/>
        </authorList>
    </citation>
    <scope>NUCLEOTIDE SEQUENCE [LARGE SCALE GENOMIC DNA]</scope>
    <source>
        <strain evidence="1 2">SAP-10</strain>
    </source>
</reference>
<dbReference type="Proteomes" id="UP000600307">
    <property type="component" value="Unassembled WGS sequence"/>
</dbReference>
<dbReference type="RefSeq" id="WP_195817170.1">
    <property type="nucleotide sequence ID" value="NZ_JADOBH010000002.1"/>
</dbReference>
<gene>
    <name evidence="1" type="ORF">IV431_09785</name>
</gene>
<name>A0ABS0DPM6_9GAMM</name>
<evidence type="ECO:0000313" key="2">
    <source>
        <dbReference type="Proteomes" id="UP000600307"/>
    </source>
</evidence>
<proteinExistence type="predicted"/>
<keyword evidence="2" id="KW-1185">Reference proteome</keyword>